<reference evidence="2" key="1">
    <citation type="submission" date="2022-04" db="EMBL/GenBank/DDBJ databases">
        <title>A functionally conserved STORR gene fusion in Papaver species that diverged 16.8 million years ago.</title>
        <authorList>
            <person name="Catania T."/>
        </authorList>
    </citation>
    <scope>NUCLEOTIDE SEQUENCE</scope>
    <source>
        <strain evidence="2">S-188037</strain>
    </source>
</reference>
<evidence type="ECO:0000313" key="2">
    <source>
        <dbReference type="EMBL" id="KAI3946706.1"/>
    </source>
</evidence>
<proteinExistence type="predicted"/>
<evidence type="ECO:0000313" key="3">
    <source>
        <dbReference type="Proteomes" id="UP001202328"/>
    </source>
</evidence>
<evidence type="ECO:0000256" key="1">
    <source>
        <dbReference type="SAM" id="MobiDB-lite"/>
    </source>
</evidence>
<gene>
    <name evidence="2" type="ORF">MKW98_003269</name>
</gene>
<accession>A0AAD4XRG1</accession>
<dbReference type="EMBL" id="JAJJMB010003633">
    <property type="protein sequence ID" value="KAI3946706.1"/>
    <property type="molecule type" value="Genomic_DNA"/>
</dbReference>
<dbReference type="AlphaFoldDB" id="A0AAD4XRG1"/>
<feature type="region of interest" description="Disordered" evidence="1">
    <location>
        <begin position="81"/>
        <end position="113"/>
    </location>
</feature>
<keyword evidence="3" id="KW-1185">Reference proteome</keyword>
<organism evidence="2 3">
    <name type="scientific">Papaver atlanticum</name>
    <dbReference type="NCBI Taxonomy" id="357466"/>
    <lineage>
        <taxon>Eukaryota</taxon>
        <taxon>Viridiplantae</taxon>
        <taxon>Streptophyta</taxon>
        <taxon>Embryophyta</taxon>
        <taxon>Tracheophyta</taxon>
        <taxon>Spermatophyta</taxon>
        <taxon>Magnoliopsida</taxon>
        <taxon>Ranunculales</taxon>
        <taxon>Papaveraceae</taxon>
        <taxon>Papaveroideae</taxon>
        <taxon>Papaver</taxon>
    </lineage>
</organism>
<sequence length="113" mass="12987">MVNFRCVGTKDGTLDSRYDYLGIFSLKPRAFVKRRLLGLLENDDWMINKTFVFKLLVSDQNVANQSDNFKVLKAYKRNSEKDAIDAQSGNAGKKGAVREIERFAPQTPQKRKR</sequence>
<protein>
    <submittedName>
        <fullName evidence="2">Uncharacterized protein</fullName>
    </submittedName>
</protein>
<dbReference type="Proteomes" id="UP001202328">
    <property type="component" value="Unassembled WGS sequence"/>
</dbReference>
<comment type="caution">
    <text evidence="2">The sequence shown here is derived from an EMBL/GenBank/DDBJ whole genome shotgun (WGS) entry which is preliminary data.</text>
</comment>
<name>A0AAD4XRG1_9MAGN</name>